<dbReference type="CDD" id="cd00254">
    <property type="entry name" value="LT-like"/>
    <property type="match status" value="1"/>
</dbReference>
<feature type="domain" description="Transglycosylase SLT" evidence="4">
    <location>
        <begin position="47"/>
        <end position="147"/>
    </location>
</feature>
<dbReference type="PANTHER" id="PTHR37423">
    <property type="entry name" value="SOLUBLE LYTIC MUREIN TRANSGLYCOSYLASE-RELATED"/>
    <property type="match status" value="1"/>
</dbReference>
<comment type="caution">
    <text evidence="5">The sequence shown here is derived from an EMBL/GenBank/DDBJ whole genome shotgun (WGS) entry which is preliminary data.</text>
</comment>
<gene>
    <name evidence="5" type="ORF">FBZ89_102205</name>
</gene>
<reference evidence="5 6" key="1">
    <citation type="submission" date="2019-06" db="EMBL/GenBank/DDBJ databases">
        <title>Genomic Encyclopedia of Type Strains, Phase IV (KMG-V): Genome sequencing to study the core and pangenomes of soil and plant-associated prokaryotes.</title>
        <authorList>
            <person name="Whitman W."/>
        </authorList>
    </citation>
    <scope>NUCLEOTIDE SEQUENCE [LARGE SCALE GENOMIC DNA]</scope>
    <source>
        <strain evidence="5 6">BR 11880</strain>
    </source>
</reference>
<dbReference type="InterPro" id="IPR008258">
    <property type="entry name" value="Transglycosylase_SLT_dom_1"/>
</dbReference>
<protein>
    <submittedName>
        <fullName evidence="5">Transglycosylase-like protein with SLT domain</fullName>
    </submittedName>
</protein>
<dbReference type="RefSeq" id="WP_145748660.1">
    <property type="nucleotide sequence ID" value="NZ_VITN01000002.1"/>
</dbReference>
<evidence type="ECO:0000256" key="3">
    <source>
        <dbReference type="SAM" id="SignalP"/>
    </source>
</evidence>
<comment type="similarity">
    <text evidence="2">Belongs to the virb1 family.</text>
</comment>
<evidence type="ECO:0000313" key="5">
    <source>
        <dbReference type="EMBL" id="TWB23450.1"/>
    </source>
</evidence>
<dbReference type="Pfam" id="PF01464">
    <property type="entry name" value="SLT"/>
    <property type="match status" value="1"/>
</dbReference>
<dbReference type="SUPFAM" id="SSF53955">
    <property type="entry name" value="Lysozyme-like"/>
    <property type="match status" value="1"/>
</dbReference>
<accession>A0A560FPH6</accession>
<evidence type="ECO:0000256" key="2">
    <source>
        <dbReference type="ARBA" id="ARBA00009387"/>
    </source>
</evidence>
<feature type="signal peptide" evidence="3">
    <location>
        <begin position="1"/>
        <end position="20"/>
    </location>
</feature>
<proteinExistence type="inferred from homology"/>
<dbReference type="InterPro" id="IPR023346">
    <property type="entry name" value="Lysozyme-like_dom_sf"/>
</dbReference>
<dbReference type="Proteomes" id="UP000319859">
    <property type="component" value="Unassembled WGS sequence"/>
</dbReference>
<dbReference type="EMBL" id="VITN01000002">
    <property type="protein sequence ID" value="TWB23450.1"/>
    <property type="molecule type" value="Genomic_DNA"/>
</dbReference>
<feature type="chain" id="PRO_5021856834" evidence="3">
    <location>
        <begin position="21"/>
        <end position="192"/>
    </location>
</feature>
<keyword evidence="3" id="KW-0732">Signal</keyword>
<evidence type="ECO:0000256" key="1">
    <source>
        <dbReference type="ARBA" id="ARBA00007734"/>
    </source>
</evidence>
<dbReference type="PANTHER" id="PTHR37423:SF2">
    <property type="entry name" value="MEMBRANE-BOUND LYTIC MUREIN TRANSGLYCOSYLASE C"/>
    <property type="match status" value="1"/>
</dbReference>
<evidence type="ECO:0000313" key="6">
    <source>
        <dbReference type="Proteomes" id="UP000319859"/>
    </source>
</evidence>
<evidence type="ECO:0000259" key="4">
    <source>
        <dbReference type="Pfam" id="PF01464"/>
    </source>
</evidence>
<dbReference type="OrthoDB" id="9801695at2"/>
<organism evidence="5 6">
    <name type="scientific">Nitrospirillum amazonense</name>
    <dbReference type="NCBI Taxonomy" id="28077"/>
    <lineage>
        <taxon>Bacteria</taxon>
        <taxon>Pseudomonadati</taxon>
        <taxon>Pseudomonadota</taxon>
        <taxon>Alphaproteobacteria</taxon>
        <taxon>Rhodospirillales</taxon>
        <taxon>Azospirillaceae</taxon>
        <taxon>Nitrospirillum</taxon>
    </lineage>
</organism>
<comment type="similarity">
    <text evidence="1">Belongs to the transglycosylase Slt family.</text>
</comment>
<sequence>MPVLTLAVACGLATASPLFAPLQPPPPCVTTTGHWQVGIAPEIAPEIAEAAARVHLPPSLLTAVVAVESAGDPTVTSPAGAMGLMQLMPGTWAALRARLHLGASAYQVRDNLLAGATFLAELRERFGTVDALAAYHAGPARVLTYHRTGQPLPAATRRYVAQVLGRWTQAPRDLSTPDRGLFVALSHAGSTP</sequence>
<name>A0A560FPH6_9PROT</name>
<dbReference type="AlphaFoldDB" id="A0A560FPH6"/>
<dbReference type="Gene3D" id="1.10.530.10">
    <property type="match status" value="1"/>
</dbReference>